<reference evidence="3 4" key="1">
    <citation type="submission" date="2019-11" db="EMBL/GenBank/DDBJ databases">
        <title>Metabolism of dissolved organic matter in forest soils.</title>
        <authorList>
            <person name="Cyle K.T."/>
            <person name="Wilhelm R.C."/>
            <person name="Martinez C.E."/>
        </authorList>
    </citation>
    <scope>NUCLEOTIDE SEQUENCE [LARGE SCALE GENOMIC DNA]</scope>
    <source>
        <strain evidence="3 4">5N</strain>
    </source>
</reference>
<comment type="caution">
    <text evidence="3">The sequence shown here is derived from an EMBL/GenBank/DDBJ whole genome shotgun (WGS) entry which is preliminary data.</text>
</comment>
<protein>
    <submittedName>
        <fullName evidence="3">AAA family ATPase</fullName>
    </submittedName>
</protein>
<keyword evidence="4" id="KW-1185">Reference proteome</keyword>
<dbReference type="EMBL" id="WOEZ01000178">
    <property type="protein sequence ID" value="NPT58679.1"/>
    <property type="molecule type" value="Genomic_DNA"/>
</dbReference>
<dbReference type="PANTHER" id="PTHR32182:SF0">
    <property type="entry name" value="DNA REPLICATION AND REPAIR PROTEIN RECF"/>
    <property type="match status" value="1"/>
</dbReference>
<dbReference type="GO" id="GO:0000731">
    <property type="term" value="P:DNA synthesis involved in DNA repair"/>
    <property type="evidence" value="ECO:0007669"/>
    <property type="project" value="TreeGrafter"/>
</dbReference>
<keyword evidence="1" id="KW-0175">Coiled coil</keyword>
<dbReference type="Pfam" id="PF13476">
    <property type="entry name" value="AAA_23"/>
    <property type="match status" value="1"/>
</dbReference>
<dbReference type="GO" id="GO:0016887">
    <property type="term" value="F:ATP hydrolysis activity"/>
    <property type="evidence" value="ECO:0007669"/>
    <property type="project" value="InterPro"/>
</dbReference>
<dbReference type="Gene3D" id="3.40.50.300">
    <property type="entry name" value="P-loop containing nucleotide triphosphate hydrolases"/>
    <property type="match status" value="2"/>
</dbReference>
<dbReference type="GO" id="GO:0006302">
    <property type="term" value="P:double-strand break repair"/>
    <property type="evidence" value="ECO:0007669"/>
    <property type="project" value="InterPro"/>
</dbReference>
<feature type="domain" description="Rad50/SbcC-type AAA" evidence="2">
    <location>
        <begin position="85"/>
        <end position="287"/>
    </location>
</feature>
<dbReference type="RefSeq" id="WP_172171378.1">
    <property type="nucleotide sequence ID" value="NZ_WOEZ01000178.1"/>
</dbReference>
<proteinExistence type="predicted"/>
<dbReference type="AlphaFoldDB" id="A0A972SKZ5"/>
<organism evidence="3 4">
    <name type="scientific">Paraburkholderia elongata</name>
    <dbReference type="NCBI Taxonomy" id="2675747"/>
    <lineage>
        <taxon>Bacteria</taxon>
        <taxon>Pseudomonadati</taxon>
        <taxon>Pseudomonadota</taxon>
        <taxon>Betaproteobacteria</taxon>
        <taxon>Burkholderiales</taxon>
        <taxon>Burkholderiaceae</taxon>
        <taxon>Paraburkholderia</taxon>
    </lineage>
</organism>
<name>A0A972SKZ5_9BURK</name>
<dbReference type="InterPro" id="IPR027417">
    <property type="entry name" value="P-loop_NTPase"/>
</dbReference>
<accession>A0A972SKZ5</accession>
<evidence type="ECO:0000313" key="4">
    <source>
        <dbReference type="Proteomes" id="UP000655523"/>
    </source>
</evidence>
<dbReference type="InterPro" id="IPR038729">
    <property type="entry name" value="Rad50/SbcC_AAA"/>
</dbReference>
<evidence type="ECO:0000259" key="2">
    <source>
        <dbReference type="Pfam" id="PF13476"/>
    </source>
</evidence>
<dbReference type="PANTHER" id="PTHR32182">
    <property type="entry name" value="DNA REPLICATION AND REPAIR PROTEIN RECF"/>
    <property type="match status" value="1"/>
</dbReference>
<dbReference type="SUPFAM" id="SSF52540">
    <property type="entry name" value="P-loop containing nucleoside triphosphate hydrolases"/>
    <property type="match status" value="1"/>
</dbReference>
<evidence type="ECO:0000256" key="1">
    <source>
        <dbReference type="SAM" id="Coils"/>
    </source>
</evidence>
<dbReference type="Proteomes" id="UP000655523">
    <property type="component" value="Unassembled WGS sequence"/>
</dbReference>
<gene>
    <name evidence="3" type="ORF">GNZ13_30015</name>
</gene>
<sequence length="890" mass="98936">MSKSLYEFKRFVGGKWASFSEYEKKLAKLILDNFAKVESAGSAAGNRGKLIAKLINDAGESASMELNIEVDTPTSEHGKVTRLSQIKVKNFRGFSNEQTLAFKNLYTFIYGPNGTGKSSLCEALEYGLLGSIHEADAKRIELASYIKNSITKKSDLPVLSGVTHDGKDVVVSADQKSYEFCFIEKNRIEGFARVAATTAQAQQTRLASLFGLEDFNLFCTQFNENFDKYLDCTGKKAKELADKEKQISGQKAILLQIPAKEADVKKRQDAILSLFLNYKTLDEIKEHISGGDSVDGLVKKNNAEIARLSSLKLVVDPGIETIATETNRLIQLLNEGREARRFVMAYKDQLSLGDLYSAILDNSERYQNKCPACESTLYENGALQVPLDPYQNASTKLIEFDLAIKKEARVSEISNLLRETWTPVSLKIANILPAARSIDFDRSGDIEALSNVAESVQDAKSLEAALNLTFEKLGLLASLKTAIETFNKNIEKTKSAVLKLEEQNRTLGKHLEEIVAISAIAKENATSVASANSVIEKFKAENEQLIAQVESEKPTISRNLKYNFAYESFREKLIHYNSNLPLSLAADLNEKTLKFYNAINRHDHESDRLTSVALPTSTGKKIEIEFEGGEKCDALQILSEGHIRCLGLAILLSKIVRDNLPFLIFDDVVNSIDDEHRSGIVELILGDDEIKNRQLIITTHGEDFVKRLENSVPKAVYAKTVSRIDFLVPIDSKKIVVKLDSPRHYLVIAEQSFVDGKARDCLSYVRKAFEELLNRLWKKIGSKSYTAQIQVAMRGPGGSPDLMSVARGLYGFLGKKEVTVFKDVVPLLETMLGMENRYPIEWSYLNKGTHEEDKSEEFDSVIVKDMLALVIEMDSVIEGKGAAVSLAASA</sequence>
<feature type="coiled-coil region" evidence="1">
    <location>
        <begin position="476"/>
        <end position="503"/>
    </location>
</feature>
<evidence type="ECO:0000313" key="3">
    <source>
        <dbReference type="EMBL" id="NPT58679.1"/>
    </source>
</evidence>